<dbReference type="InterPro" id="IPR011009">
    <property type="entry name" value="Kinase-like_dom_sf"/>
</dbReference>
<keyword evidence="5" id="KW-0808">Transferase</keyword>
<evidence type="ECO:0000256" key="1">
    <source>
        <dbReference type="ARBA" id="ARBA00004236"/>
    </source>
</evidence>
<evidence type="ECO:0000256" key="23">
    <source>
        <dbReference type="SAM" id="MobiDB-lite"/>
    </source>
</evidence>
<dbReference type="PANTHER" id="PTHR24416">
    <property type="entry name" value="TYROSINE-PROTEIN KINASE RECEPTOR"/>
    <property type="match status" value="1"/>
</dbReference>
<evidence type="ECO:0000256" key="10">
    <source>
        <dbReference type="ARBA" id="ARBA00022989"/>
    </source>
</evidence>
<dbReference type="InterPro" id="IPR001245">
    <property type="entry name" value="Ser-Thr/Tyr_kinase_cat_dom"/>
</dbReference>
<evidence type="ECO:0000256" key="2">
    <source>
        <dbReference type="ARBA" id="ARBA00011902"/>
    </source>
</evidence>
<feature type="binding site" evidence="19">
    <location>
        <position position="557"/>
    </location>
    <ligand>
        <name>ATP</name>
        <dbReference type="ChEBI" id="CHEBI:30616"/>
    </ligand>
</feature>
<evidence type="ECO:0000313" key="27">
    <source>
        <dbReference type="EMBL" id="CDW32339.1"/>
    </source>
</evidence>
<dbReference type="FunFam" id="3.30.200.20:FF:000619">
    <property type="entry name" value="macrophage colony-stimulating factor 1 receptor isoform X2"/>
    <property type="match status" value="1"/>
</dbReference>
<keyword evidence="14" id="KW-0675">Receptor</keyword>
<dbReference type="PROSITE" id="PS00107">
    <property type="entry name" value="PROTEIN_KINASE_ATP"/>
    <property type="match status" value="1"/>
</dbReference>
<dbReference type="Pfam" id="PF07679">
    <property type="entry name" value="I-set"/>
    <property type="match status" value="1"/>
</dbReference>
<feature type="site" description="Important for interaction with phosphotyrosine-binding proteins" evidence="21">
    <location>
        <position position="698"/>
    </location>
</feature>
<dbReference type="GO" id="GO:0043235">
    <property type="term" value="C:receptor complex"/>
    <property type="evidence" value="ECO:0007669"/>
    <property type="project" value="TreeGrafter"/>
</dbReference>
<dbReference type="SUPFAM" id="SSF48726">
    <property type="entry name" value="Immunoglobulin"/>
    <property type="match status" value="1"/>
</dbReference>
<dbReference type="InterPro" id="IPR007110">
    <property type="entry name" value="Ig-like_dom"/>
</dbReference>
<keyword evidence="10 24" id="KW-1133">Transmembrane helix</keyword>
<evidence type="ECO:0000256" key="8">
    <source>
        <dbReference type="ARBA" id="ARBA00022777"/>
    </source>
</evidence>
<comment type="catalytic activity">
    <reaction evidence="17">
        <text>L-tyrosyl-[protein] + ATP = O-phospho-L-tyrosyl-[protein] + ADP + H(+)</text>
        <dbReference type="Rhea" id="RHEA:10596"/>
        <dbReference type="Rhea" id="RHEA-COMP:10136"/>
        <dbReference type="Rhea" id="RHEA-COMP:20101"/>
        <dbReference type="ChEBI" id="CHEBI:15378"/>
        <dbReference type="ChEBI" id="CHEBI:30616"/>
        <dbReference type="ChEBI" id="CHEBI:46858"/>
        <dbReference type="ChEBI" id="CHEBI:61978"/>
        <dbReference type="ChEBI" id="CHEBI:456216"/>
        <dbReference type="EC" id="2.7.10.1"/>
    </reaction>
</comment>
<proteinExistence type="predicted"/>
<dbReference type="FunFam" id="1.10.510.10:FF:000554">
    <property type="entry name" value="Predicted protein"/>
    <property type="match status" value="1"/>
</dbReference>
<dbReference type="PROSITE" id="PS50011">
    <property type="entry name" value="PROTEIN_KINASE_DOM"/>
    <property type="match status" value="1"/>
</dbReference>
<dbReference type="InterPro" id="IPR001824">
    <property type="entry name" value="Tyr_kinase_rcpt_3_CS"/>
</dbReference>
<dbReference type="InterPro" id="IPR008266">
    <property type="entry name" value="Tyr_kinase_AS"/>
</dbReference>
<keyword evidence="13" id="KW-1015">Disulfide bond</keyword>
<keyword evidence="12" id="KW-0829">Tyrosine-protein kinase</keyword>
<feature type="domain" description="Ig-like" evidence="26">
    <location>
        <begin position="132"/>
        <end position="205"/>
    </location>
</feature>
<evidence type="ECO:0000256" key="21">
    <source>
        <dbReference type="PIRSR" id="PIRSR000615-4"/>
    </source>
</evidence>
<evidence type="ECO:0000256" key="18">
    <source>
        <dbReference type="PIRSR" id="PIRSR000615-1"/>
    </source>
</evidence>
<keyword evidence="7 19" id="KW-0547">Nucleotide-binding</keyword>
<dbReference type="PANTHER" id="PTHR24416:SF600">
    <property type="entry name" value="PDGF- AND VEGF-RECEPTOR RELATED, ISOFORM J"/>
    <property type="match status" value="1"/>
</dbReference>
<evidence type="ECO:0000256" key="22">
    <source>
        <dbReference type="PROSITE-ProRule" id="PRU10141"/>
    </source>
</evidence>
<keyword evidence="20" id="KW-0479">Metal-binding</keyword>
<name>A0A0K2U262_LEPSM</name>
<protein>
    <recommendedName>
        <fullName evidence="2">receptor protein-tyrosine kinase</fullName>
        <ecNumber evidence="2">2.7.10.1</ecNumber>
    </recommendedName>
</protein>
<dbReference type="InterPro" id="IPR000719">
    <property type="entry name" value="Prot_kinase_dom"/>
</dbReference>
<dbReference type="GO" id="GO:0007169">
    <property type="term" value="P:cell surface receptor protein tyrosine kinase signaling pathway"/>
    <property type="evidence" value="ECO:0007669"/>
    <property type="project" value="InterPro"/>
</dbReference>
<evidence type="ECO:0000256" key="12">
    <source>
        <dbReference type="ARBA" id="ARBA00023137"/>
    </source>
</evidence>
<sequence length="783" mass="89210">MNVSCSGCYKKECSSSQVVNLDLVDYEPPAASAFGPCTLFDDTNERCLKILDDEERDSILYGYAMDNLTIVCAVKDRERGLNMTFDKEFKTNYSSQLHWIREFLRHEDNGTHLNCDNRGLTLRIMSSEIPSPGKSNNMMNQTLEVNRGSDIDMDCSMEGIPSPVITWYKDGQTLNESEVVGFLSRNRTNLLLHAYESSDGGMFRCLGVNVAGSYESFVIIKFNGVLKSLGSDRLTLTLMVIVLISFFIFVIFGIFFIICCRRYQIVKDELTKAEIELFLKGDLHSYELFGSKTEDLIDYLPYDETIEFPRDRLKISHQIGSGAFGRVMLAEAIGILNSEPLSLVAIKMCKPPVSKSQLTSLMSEIKIMLHLGKHLNVVNLLGACTTDLNKRELWVIVEYCRYGNLQQYLLRHRKSFIYPDSHESKERRHPLLIPTSSNDSSLVYATLIGRNETNQSENEETNEGSQQETTFTSIPTSTKSNDAYFEGIHNNTDMTSIGCSNYTSYSGGIMENGYRHYESREREPLRLKDLLSWSYQVARGMEHLMNKNVIHGDLAARNVLLSENNVVKICDFGLAKNTYAKSVYQKSGSGGLLPVKWMAVESLTHGIFSSRSDVWSYGILLWEMFSLGRCPYPGEEPDEGFRRRLESGYRMKCPTLAPPEIKRVMNDCWKGEAELRPNFSELAEKIGEKIHSVEKEHYLNLNSIYVNENQERELKYAELIRKAPSCVDLKEGSVSRNHSDRSSIDEDNPFESEKESAQTLLKEQLRISFNPEYFDDERNTECK</sequence>
<feature type="region of interest" description="Disordered" evidence="23">
    <location>
        <begin position="450"/>
        <end position="478"/>
    </location>
</feature>
<dbReference type="AlphaFoldDB" id="A0A0K2U262"/>
<feature type="binding site" evidence="20">
    <location>
        <position position="571"/>
    </location>
    <ligand>
        <name>Mg(2+)</name>
        <dbReference type="ChEBI" id="CHEBI:18420"/>
    </ligand>
</feature>
<feature type="active site" description="Proton acceptor" evidence="18">
    <location>
        <position position="553"/>
    </location>
</feature>
<keyword evidence="6 24" id="KW-0812">Transmembrane</keyword>
<dbReference type="OrthoDB" id="3256376at2759"/>
<dbReference type="InterPro" id="IPR003598">
    <property type="entry name" value="Ig_sub2"/>
</dbReference>
<feature type="transmembrane region" description="Helical" evidence="24">
    <location>
        <begin position="236"/>
        <end position="258"/>
    </location>
</feature>
<organism evidence="27">
    <name type="scientific">Lepeophtheirus salmonis</name>
    <name type="common">Salmon louse</name>
    <name type="synonym">Caligus salmonis</name>
    <dbReference type="NCBI Taxonomy" id="72036"/>
    <lineage>
        <taxon>Eukaryota</taxon>
        <taxon>Metazoa</taxon>
        <taxon>Ecdysozoa</taxon>
        <taxon>Arthropoda</taxon>
        <taxon>Crustacea</taxon>
        <taxon>Multicrustacea</taxon>
        <taxon>Hexanauplia</taxon>
        <taxon>Copepoda</taxon>
        <taxon>Siphonostomatoida</taxon>
        <taxon>Caligidae</taxon>
        <taxon>Lepeophtheirus</taxon>
    </lineage>
</organism>
<evidence type="ECO:0000256" key="11">
    <source>
        <dbReference type="ARBA" id="ARBA00023136"/>
    </source>
</evidence>
<feature type="binding site" evidence="20">
    <location>
        <position position="558"/>
    </location>
    <ligand>
        <name>Mg(2+)</name>
        <dbReference type="ChEBI" id="CHEBI:18420"/>
    </ligand>
</feature>
<dbReference type="InterPro" id="IPR017441">
    <property type="entry name" value="Protein_kinase_ATP_BS"/>
</dbReference>
<dbReference type="GO" id="GO:0046872">
    <property type="term" value="F:metal ion binding"/>
    <property type="evidence" value="ECO:0007669"/>
    <property type="project" value="UniProtKB-KW"/>
</dbReference>
<feature type="binding site" evidence="19 22">
    <location>
        <position position="347"/>
    </location>
    <ligand>
        <name>ATP</name>
        <dbReference type="ChEBI" id="CHEBI:30616"/>
    </ligand>
</feature>
<evidence type="ECO:0000256" key="5">
    <source>
        <dbReference type="ARBA" id="ARBA00022679"/>
    </source>
</evidence>
<keyword evidence="8" id="KW-0418">Kinase</keyword>
<dbReference type="Pfam" id="PF07714">
    <property type="entry name" value="PK_Tyr_Ser-Thr"/>
    <property type="match status" value="1"/>
</dbReference>
<dbReference type="SMART" id="SM00408">
    <property type="entry name" value="IGc2"/>
    <property type="match status" value="1"/>
</dbReference>
<feature type="domain" description="Protein kinase" evidence="25">
    <location>
        <begin position="313"/>
        <end position="694"/>
    </location>
</feature>
<dbReference type="InterPro" id="IPR050122">
    <property type="entry name" value="RTK"/>
</dbReference>
<feature type="compositionally biased region" description="Basic and acidic residues" evidence="23">
    <location>
        <begin position="731"/>
        <end position="744"/>
    </location>
</feature>
<dbReference type="GO" id="GO:0005886">
    <property type="term" value="C:plasma membrane"/>
    <property type="evidence" value="ECO:0007669"/>
    <property type="project" value="TreeGrafter"/>
</dbReference>
<dbReference type="Gene3D" id="2.60.40.10">
    <property type="entry name" value="Immunoglobulins"/>
    <property type="match status" value="1"/>
</dbReference>
<evidence type="ECO:0000256" key="3">
    <source>
        <dbReference type="ARBA" id="ARBA00022475"/>
    </source>
</evidence>
<evidence type="ECO:0000256" key="24">
    <source>
        <dbReference type="SAM" id="Phobius"/>
    </source>
</evidence>
<keyword evidence="15" id="KW-0325">Glycoprotein</keyword>
<dbReference type="GO" id="GO:0012505">
    <property type="term" value="C:endomembrane system"/>
    <property type="evidence" value="ECO:0007669"/>
    <property type="project" value="UniProtKB-SubCell"/>
</dbReference>
<evidence type="ECO:0000256" key="9">
    <source>
        <dbReference type="ARBA" id="ARBA00022840"/>
    </source>
</evidence>
<dbReference type="InterPro" id="IPR036179">
    <property type="entry name" value="Ig-like_dom_sf"/>
</dbReference>
<dbReference type="PROSITE" id="PS00240">
    <property type="entry name" value="RECEPTOR_TYR_KIN_III"/>
    <property type="match status" value="1"/>
</dbReference>
<dbReference type="PIRSF" id="PIRSF000615">
    <property type="entry name" value="TyrPK_CSF1-R"/>
    <property type="match status" value="1"/>
</dbReference>
<evidence type="ECO:0000256" key="14">
    <source>
        <dbReference type="ARBA" id="ARBA00023170"/>
    </source>
</evidence>
<evidence type="ECO:0000259" key="25">
    <source>
        <dbReference type="PROSITE" id="PS50011"/>
    </source>
</evidence>
<keyword evidence="11 24" id="KW-0472">Membrane</keyword>
<dbReference type="PROSITE" id="PS50835">
    <property type="entry name" value="IG_LIKE"/>
    <property type="match status" value="1"/>
</dbReference>
<evidence type="ECO:0000256" key="7">
    <source>
        <dbReference type="ARBA" id="ARBA00022741"/>
    </source>
</evidence>
<dbReference type="EC" id="2.7.10.1" evidence="2"/>
<evidence type="ECO:0000256" key="4">
    <source>
        <dbReference type="ARBA" id="ARBA00022553"/>
    </source>
</evidence>
<comment type="subcellular location">
    <subcellularLocation>
        <location evidence="1">Cell membrane</location>
    </subcellularLocation>
    <subcellularLocation>
        <location evidence="16">Endomembrane system</location>
        <topology evidence="16">Single-pass type I membrane protein</topology>
    </subcellularLocation>
</comment>
<keyword evidence="9 19" id="KW-0067">ATP-binding</keyword>
<evidence type="ECO:0000259" key="26">
    <source>
        <dbReference type="PROSITE" id="PS50835"/>
    </source>
</evidence>
<evidence type="ECO:0000256" key="6">
    <source>
        <dbReference type="ARBA" id="ARBA00022692"/>
    </source>
</evidence>
<dbReference type="EMBL" id="HACA01014978">
    <property type="protein sequence ID" value="CDW32339.1"/>
    <property type="molecule type" value="Transcribed_RNA"/>
</dbReference>
<dbReference type="InterPro" id="IPR013098">
    <property type="entry name" value="Ig_I-set"/>
</dbReference>
<feature type="binding site" evidence="19">
    <location>
        <begin position="320"/>
        <end position="327"/>
    </location>
    <ligand>
        <name>ATP</name>
        <dbReference type="ChEBI" id="CHEBI:30616"/>
    </ligand>
</feature>
<dbReference type="Gene3D" id="3.30.200.20">
    <property type="entry name" value="Phosphorylase Kinase, domain 1"/>
    <property type="match status" value="1"/>
</dbReference>
<evidence type="ECO:0000256" key="15">
    <source>
        <dbReference type="ARBA" id="ARBA00023180"/>
    </source>
</evidence>
<evidence type="ECO:0000256" key="13">
    <source>
        <dbReference type="ARBA" id="ARBA00023157"/>
    </source>
</evidence>
<evidence type="ECO:0000256" key="16">
    <source>
        <dbReference type="ARBA" id="ARBA00046288"/>
    </source>
</evidence>
<keyword evidence="4" id="KW-0597">Phosphoprotein</keyword>
<evidence type="ECO:0000256" key="17">
    <source>
        <dbReference type="ARBA" id="ARBA00051243"/>
    </source>
</evidence>
<reference evidence="27" key="1">
    <citation type="submission" date="2014-05" db="EMBL/GenBank/DDBJ databases">
        <authorList>
            <person name="Chronopoulou M."/>
        </authorList>
    </citation>
    <scope>NUCLEOTIDE SEQUENCE</scope>
    <source>
        <tissue evidence="27">Whole organism</tissue>
    </source>
</reference>
<evidence type="ECO:0000256" key="20">
    <source>
        <dbReference type="PIRSR" id="PIRSR000615-3"/>
    </source>
</evidence>
<dbReference type="Gene3D" id="1.10.510.10">
    <property type="entry name" value="Transferase(Phosphotransferase) domain 1"/>
    <property type="match status" value="1"/>
</dbReference>
<keyword evidence="3" id="KW-1003">Cell membrane</keyword>
<dbReference type="SUPFAM" id="SSF56112">
    <property type="entry name" value="Protein kinase-like (PK-like)"/>
    <property type="match status" value="1"/>
</dbReference>
<evidence type="ECO:0000256" key="19">
    <source>
        <dbReference type="PIRSR" id="PIRSR000615-2"/>
    </source>
</evidence>
<dbReference type="PROSITE" id="PS00109">
    <property type="entry name" value="PROTEIN_KINASE_TYR"/>
    <property type="match status" value="1"/>
</dbReference>
<keyword evidence="20" id="KW-0460">Magnesium</keyword>
<accession>A0A0K2U262</accession>
<dbReference type="GO" id="GO:0005524">
    <property type="term" value="F:ATP binding"/>
    <property type="evidence" value="ECO:0007669"/>
    <property type="project" value="UniProtKB-UniRule"/>
</dbReference>
<dbReference type="InterPro" id="IPR013783">
    <property type="entry name" value="Ig-like_fold"/>
</dbReference>
<feature type="region of interest" description="Disordered" evidence="23">
    <location>
        <begin position="731"/>
        <end position="758"/>
    </location>
</feature>
<feature type="binding site" evidence="20">
    <location>
        <position position="286"/>
    </location>
    <ligand>
        <name>Mg(2+)</name>
        <dbReference type="ChEBI" id="CHEBI:18420"/>
    </ligand>
</feature>
<dbReference type="GO" id="GO:0004714">
    <property type="term" value="F:transmembrane receptor protein tyrosine kinase activity"/>
    <property type="evidence" value="ECO:0007669"/>
    <property type="project" value="UniProtKB-EC"/>
</dbReference>